<dbReference type="PANTHER" id="PTHR15032">
    <property type="entry name" value="N-ACYL-PHOSPHATIDYLETHANOLAMINE-HYDROLYZING PHOSPHOLIPASE D"/>
    <property type="match status" value="1"/>
</dbReference>
<gene>
    <name evidence="2" type="ORF">SAMN05421543_106200</name>
</gene>
<dbReference type="Proteomes" id="UP000183508">
    <property type="component" value="Unassembled WGS sequence"/>
</dbReference>
<dbReference type="Pfam" id="PF12706">
    <property type="entry name" value="Lactamase_B_2"/>
    <property type="match status" value="1"/>
</dbReference>
<dbReference type="OrthoDB" id="9805728at2"/>
<dbReference type="RefSeq" id="WP_074951155.1">
    <property type="nucleotide sequence ID" value="NZ_FPBV01000006.1"/>
</dbReference>
<dbReference type="STRING" id="392015.SAMN05421543_106200"/>
<dbReference type="eggNOG" id="COG2220">
    <property type="taxonomic scope" value="Bacteria"/>
</dbReference>
<feature type="domain" description="Metallo-beta-lactamase" evidence="1">
    <location>
        <begin position="72"/>
        <end position="267"/>
    </location>
</feature>
<name>A0A1I7IG17_9BACL</name>
<evidence type="ECO:0000313" key="3">
    <source>
        <dbReference type="Proteomes" id="UP000183508"/>
    </source>
</evidence>
<accession>A0A1I7IG17</accession>
<dbReference type="SUPFAM" id="SSF56281">
    <property type="entry name" value="Metallo-hydrolase/oxidoreductase"/>
    <property type="match status" value="1"/>
</dbReference>
<protein>
    <submittedName>
        <fullName evidence="2">L-ascorbate metabolism protein UlaG, beta-lactamase superfamily</fullName>
    </submittedName>
</protein>
<dbReference type="EMBL" id="FPBV01000006">
    <property type="protein sequence ID" value="SFU71867.1"/>
    <property type="molecule type" value="Genomic_DNA"/>
</dbReference>
<dbReference type="AlphaFoldDB" id="A0A1I7IG17"/>
<dbReference type="InterPro" id="IPR001279">
    <property type="entry name" value="Metallo-B-lactamas"/>
</dbReference>
<keyword evidence="3" id="KW-1185">Reference proteome</keyword>
<dbReference type="GO" id="GO:0005737">
    <property type="term" value="C:cytoplasm"/>
    <property type="evidence" value="ECO:0007669"/>
    <property type="project" value="TreeGrafter"/>
</dbReference>
<evidence type="ECO:0000259" key="1">
    <source>
        <dbReference type="Pfam" id="PF12706"/>
    </source>
</evidence>
<dbReference type="Gene3D" id="3.60.15.10">
    <property type="entry name" value="Ribonuclease Z/Hydroxyacylglutathione hydrolase-like"/>
    <property type="match status" value="1"/>
</dbReference>
<reference evidence="3" key="1">
    <citation type="submission" date="2016-10" db="EMBL/GenBank/DDBJ databases">
        <authorList>
            <person name="Varghese N."/>
        </authorList>
    </citation>
    <scope>NUCLEOTIDE SEQUENCE [LARGE SCALE GENOMIC DNA]</scope>
    <source>
        <strain evidence="3">DSM 17980</strain>
    </source>
</reference>
<dbReference type="InterPro" id="IPR036866">
    <property type="entry name" value="RibonucZ/Hydroxyglut_hydro"/>
</dbReference>
<dbReference type="PANTHER" id="PTHR15032:SF36">
    <property type="entry name" value="METALLO-BETA-LACTAMASE DOMAIN-CONTAINING PROTEIN"/>
    <property type="match status" value="1"/>
</dbReference>
<proteinExistence type="predicted"/>
<sequence>MLKWLLGGLGLTLLCLVGLLGWQVRRFRRGLPHPPYRSPALHPRVDAWRDDRVQVCWVGHSTLYIRWNGLGILTDPVFSERAGACLPGEVVIGVRRHTAPALRLEEVAGRVDVILLSHAHMDHFDIPSLRRLARPDVTVVTASGTGRLLRRMRFGRVVELSPPESAELAAGLVVTALPVRHWGARFPWNRDYGWNGYLLEKDGVRLLFAGDTAYTPAFQDLAEAGPVDIVCMPIGAYNPYVYNHCTPEQAWQMFEEAGGRWLIPIHWDTFVLSREPVEEPLHRLLAAAGPRQDRVAIRRHGEVFTLPGPVPGDGQMQAPSSVKA</sequence>
<organism evidence="2 3">
    <name type="scientific">Alicyclobacillus macrosporangiidus</name>
    <dbReference type="NCBI Taxonomy" id="392015"/>
    <lineage>
        <taxon>Bacteria</taxon>
        <taxon>Bacillati</taxon>
        <taxon>Bacillota</taxon>
        <taxon>Bacilli</taxon>
        <taxon>Bacillales</taxon>
        <taxon>Alicyclobacillaceae</taxon>
        <taxon>Alicyclobacillus</taxon>
    </lineage>
</organism>
<evidence type="ECO:0000313" key="2">
    <source>
        <dbReference type="EMBL" id="SFU71867.1"/>
    </source>
</evidence>